<dbReference type="InterPro" id="IPR000836">
    <property type="entry name" value="PRTase_dom"/>
</dbReference>
<keyword evidence="4" id="KW-1185">Reference proteome</keyword>
<dbReference type="RefSeq" id="WP_085867619.1">
    <property type="nucleotide sequence ID" value="NZ_FWFQ01000005.1"/>
</dbReference>
<dbReference type="CDD" id="cd06223">
    <property type="entry name" value="PRTases_typeI"/>
    <property type="match status" value="1"/>
</dbReference>
<dbReference type="OrthoDB" id="9779910at2"/>
<dbReference type="AlphaFoldDB" id="A0A1Y5RT91"/>
<reference evidence="3 4" key="1">
    <citation type="submission" date="2017-03" db="EMBL/GenBank/DDBJ databases">
        <authorList>
            <person name="Afonso C.L."/>
            <person name="Miller P.J."/>
            <person name="Scott M.A."/>
            <person name="Spackman E."/>
            <person name="Goraichik I."/>
            <person name="Dimitrov K.M."/>
            <person name="Suarez D.L."/>
            <person name="Swayne D.E."/>
        </authorList>
    </citation>
    <scope>NUCLEOTIDE SEQUENCE [LARGE SCALE GENOMIC DNA]</scope>
    <source>
        <strain evidence="3 4">CECT 7680</strain>
    </source>
</reference>
<evidence type="ECO:0000313" key="3">
    <source>
        <dbReference type="EMBL" id="SLN24898.1"/>
    </source>
</evidence>
<dbReference type="Pfam" id="PF18912">
    <property type="entry name" value="DZR_2"/>
    <property type="match status" value="1"/>
</dbReference>
<dbReference type="EMBL" id="FWFQ01000005">
    <property type="protein sequence ID" value="SLN24898.1"/>
    <property type="molecule type" value="Genomic_DNA"/>
</dbReference>
<feature type="domain" description="Double zinc ribbon" evidence="2">
    <location>
        <begin position="6"/>
        <end position="67"/>
    </location>
</feature>
<dbReference type="PANTHER" id="PTHR47505">
    <property type="entry name" value="DNA UTILIZATION PROTEIN YHGH"/>
    <property type="match status" value="1"/>
</dbReference>
<proteinExistence type="inferred from homology"/>
<gene>
    <name evidence="3" type="ORF">PSA7680_01062</name>
</gene>
<organism evidence="3 4">
    <name type="scientific">Pseudoruegeria aquimaris</name>
    <dbReference type="NCBI Taxonomy" id="393663"/>
    <lineage>
        <taxon>Bacteria</taxon>
        <taxon>Pseudomonadati</taxon>
        <taxon>Pseudomonadota</taxon>
        <taxon>Alphaproteobacteria</taxon>
        <taxon>Rhodobacterales</taxon>
        <taxon>Roseobacteraceae</taxon>
        <taxon>Pseudoruegeria</taxon>
    </lineage>
</organism>
<dbReference type="SUPFAM" id="SSF53271">
    <property type="entry name" value="PRTase-like"/>
    <property type="match status" value="1"/>
</dbReference>
<dbReference type="InterPro" id="IPR051910">
    <property type="entry name" value="ComF/GntX_DNA_util-trans"/>
</dbReference>
<evidence type="ECO:0000256" key="1">
    <source>
        <dbReference type="ARBA" id="ARBA00008007"/>
    </source>
</evidence>
<evidence type="ECO:0000259" key="2">
    <source>
        <dbReference type="Pfam" id="PF18912"/>
    </source>
</evidence>
<dbReference type="InterPro" id="IPR029057">
    <property type="entry name" value="PRTase-like"/>
</dbReference>
<comment type="similarity">
    <text evidence="1">Belongs to the ComF/GntX family.</text>
</comment>
<sequence length="241" mass="25854">MRMQSALHLIYPPRCLACGALVAGDGGLCGPCWRETPFISGLVCDACGVPLPGEAEAGAVEFCDECRQTARPWRSGRAALLYEGNARRLVLAFKRSARFDLVEPAAGWMLRAAAPLLREDMLVAPVPLHPFRFLRRRYNQSALLSRAIARRAGLGHCPDLLVRHKATPVLEGLGAEERFTAMAGTIRAHRRRAELASGRPVLLVDDVMTSGATLAACTEACIAVGAGEVCVLALARVAKDA</sequence>
<evidence type="ECO:0000313" key="4">
    <source>
        <dbReference type="Proteomes" id="UP000193409"/>
    </source>
</evidence>
<name>A0A1Y5RT91_9RHOB</name>
<dbReference type="PANTHER" id="PTHR47505:SF1">
    <property type="entry name" value="DNA UTILIZATION PROTEIN YHGH"/>
    <property type="match status" value="1"/>
</dbReference>
<accession>A0A1Y5RT91</accession>
<dbReference type="InterPro" id="IPR044005">
    <property type="entry name" value="DZR_2"/>
</dbReference>
<dbReference type="Gene3D" id="3.40.50.2020">
    <property type="match status" value="1"/>
</dbReference>
<dbReference type="Proteomes" id="UP000193409">
    <property type="component" value="Unassembled WGS sequence"/>
</dbReference>
<protein>
    <submittedName>
        <fullName evidence="3">DNA utilization protein GntX</fullName>
    </submittedName>
</protein>